<keyword evidence="3" id="KW-1185">Reference proteome</keyword>
<dbReference type="EMBL" id="VBQZ03000006">
    <property type="protein sequence ID" value="MXQ81103.1"/>
    <property type="molecule type" value="Genomic_DNA"/>
</dbReference>
<evidence type="ECO:0000256" key="1">
    <source>
        <dbReference type="SAM" id="MobiDB-lite"/>
    </source>
</evidence>
<accession>A0A6B0R0L4</accession>
<organism evidence="2 3">
    <name type="scientific">Bos mutus</name>
    <name type="common">wild yak</name>
    <dbReference type="NCBI Taxonomy" id="72004"/>
    <lineage>
        <taxon>Eukaryota</taxon>
        <taxon>Metazoa</taxon>
        <taxon>Chordata</taxon>
        <taxon>Craniata</taxon>
        <taxon>Vertebrata</taxon>
        <taxon>Euteleostomi</taxon>
        <taxon>Mammalia</taxon>
        <taxon>Eutheria</taxon>
        <taxon>Laurasiatheria</taxon>
        <taxon>Artiodactyla</taxon>
        <taxon>Ruminantia</taxon>
        <taxon>Pecora</taxon>
        <taxon>Bovidae</taxon>
        <taxon>Bovinae</taxon>
        <taxon>Bos</taxon>
    </lineage>
</organism>
<reference evidence="2" key="1">
    <citation type="submission" date="2019-10" db="EMBL/GenBank/DDBJ databases">
        <title>The sequence and de novo assembly of the wild yak genome.</title>
        <authorList>
            <person name="Liu Y."/>
        </authorList>
    </citation>
    <scope>NUCLEOTIDE SEQUENCE [LARGE SCALE GENOMIC DNA]</scope>
    <source>
        <strain evidence="2">WY2019</strain>
    </source>
</reference>
<name>A0A6B0R0L4_9CETA</name>
<dbReference type="Proteomes" id="UP000322234">
    <property type="component" value="Unassembled WGS sequence"/>
</dbReference>
<feature type="compositionally biased region" description="Polar residues" evidence="1">
    <location>
        <begin position="98"/>
        <end position="107"/>
    </location>
</feature>
<comment type="caution">
    <text evidence="2">The sequence shown here is derived from an EMBL/GenBank/DDBJ whole genome shotgun (WGS) entry which is preliminary data.</text>
</comment>
<evidence type="ECO:0000313" key="3">
    <source>
        <dbReference type="Proteomes" id="UP000322234"/>
    </source>
</evidence>
<evidence type="ECO:0000313" key="2">
    <source>
        <dbReference type="EMBL" id="MXQ81103.1"/>
    </source>
</evidence>
<sequence length="144" mass="15866">MYQDATHKFHTNILPRNQGGRINQDGHSLQKKGLHSLFSLATGTHLDTPERVQMGDAEAQFSAASPELGVPLSRRTDAGRTAKITLPRSWGGCHRNPQRNFAGTATNCPPPPHTHSTLTPIPSPHSPVPKRYGAKQRPLRRRKS</sequence>
<dbReference type="AlphaFoldDB" id="A0A6B0R0L4"/>
<feature type="compositionally biased region" description="Basic residues" evidence="1">
    <location>
        <begin position="132"/>
        <end position="144"/>
    </location>
</feature>
<feature type="region of interest" description="Disordered" evidence="1">
    <location>
        <begin position="89"/>
        <end position="144"/>
    </location>
</feature>
<proteinExistence type="predicted"/>
<gene>
    <name evidence="2" type="ORF">E5288_WYG012738</name>
</gene>
<protein>
    <submittedName>
        <fullName evidence="2">Uncharacterized protein</fullName>
    </submittedName>
</protein>